<accession>A0ABY6H0B1</accession>
<organism evidence="2 3">
    <name type="scientific">Endozoicomonas euniceicola</name>
    <dbReference type="NCBI Taxonomy" id="1234143"/>
    <lineage>
        <taxon>Bacteria</taxon>
        <taxon>Pseudomonadati</taxon>
        <taxon>Pseudomonadota</taxon>
        <taxon>Gammaproteobacteria</taxon>
        <taxon>Oceanospirillales</taxon>
        <taxon>Endozoicomonadaceae</taxon>
        <taxon>Endozoicomonas</taxon>
    </lineage>
</organism>
<name>A0ABY6H0B1_9GAMM</name>
<proteinExistence type="predicted"/>
<evidence type="ECO:0000313" key="3">
    <source>
        <dbReference type="Proteomes" id="UP001163255"/>
    </source>
</evidence>
<feature type="compositionally biased region" description="Low complexity" evidence="1">
    <location>
        <begin position="11"/>
        <end position="21"/>
    </location>
</feature>
<dbReference type="RefSeq" id="WP_262600231.1">
    <property type="nucleotide sequence ID" value="NZ_CP103300.1"/>
</dbReference>
<dbReference type="Proteomes" id="UP001163255">
    <property type="component" value="Chromosome"/>
</dbReference>
<sequence length="571" mass="63424">MSAFWPVQPSGTETEATATGASHAPDINTSQREEAVSWVAGQLGDGEHASAGASGQIPPWLAEMAGSGEDITDGASGTGLTSPREALDTVVNQNLDAYELANVVNESNPGRQTPVEQISTEIQALPLVAEDQTDNAPTITADANDSELYLRTQPADNIQLSQLTTSGSLQTVLRNPGLYGTQNVLIALHACLLKQYLKLRDSGGLSEPQTNEYRRSISHLVMVIHTISQYSQSEISAQREQVGLNNWIENRYVNEVFESFSQSVNNPGRPFTADHLNDGLRMAFGIIQYFRSFIIARRVEEQVTASDPESRAELDQDAHTVETVTRLDSLANLLVPDSDMPLSSLAYARNNVFPHTNAILANHFWLRANTIHRRLNNFQRWHILNEMHVALQLVVLGQNEQALSLIRGLNDTYELQEVDEHNPLPSASNVNYESIVRWVFRMARSVLDFLDESVATSKTSGDSLRNLFFVSVYALDIYTETPDHARGRSDHQISRINTEVLDFLYTLLLTPKTGTEIDIYSESETESGATFYLDSRYANFLRARHKRHKMALAGNIQAGAERRLKARSNGQ</sequence>
<evidence type="ECO:0000256" key="1">
    <source>
        <dbReference type="SAM" id="MobiDB-lite"/>
    </source>
</evidence>
<feature type="region of interest" description="Disordered" evidence="1">
    <location>
        <begin position="1"/>
        <end position="61"/>
    </location>
</feature>
<dbReference type="EMBL" id="CP103300">
    <property type="protein sequence ID" value="UYM17599.1"/>
    <property type="molecule type" value="Genomic_DNA"/>
</dbReference>
<evidence type="ECO:0000313" key="2">
    <source>
        <dbReference type="EMBL" id="UYM17599.1"/>
    </source>
</evidence>
<gene>
    <name evidence="2" type="ORF">NX720_06755</name>
</gene>
<protein>
    <submittedName>
        <fullName evidence="2">Uncharacterized protein</fullName>
    </submittedName>
</protein>
<reference evidence="2" key="1">
    <citation type="submission" date="2022-10" db="EMBL/GenBank/DDBJ databases">
        <title>Completed Genome Sequence of two octocoral isolated bacterium, Endozoicomonas euniceicola EF212T and Endozoicomonas gorgoniicola PS125T.</title>
        <authorList>
            <person name="Chiou Y.-J."/>
            <person name="Chen Y.-H."/>
        </authorList>
    </citation>
    <scope>NUCLEOTIDE SEQUENCE</scope>
    <source>
        <strain evidence="2">EF212</strain>
    </source>
</reference>
<keyword evidence="3" id="KW-1185">Reference proteome</keyword>